<sequence length="310" mass="35054">MTETQLKKSVPLDIAAINDLADRAGSEIATLKLSSPIVGVPNEIPVFLNRKDNRVENVSDLFERYREHPRRKSGIANVSTLESLIDIIDRHKTENSAIFANTNWEKPSITAIFDYHENKNGGLADNLKHRAHYEFPLSEEWQAWVKINGKPLDQVAFAEFIEDHIAELSAPDAAEAEDYRKMFGSKVAYPNELVTLSRGLQVHAETRVKSNVVLQSGEGEITWDEEHRDAQGNKITVPGMFILSIAPFFMGEATRIPVRLRYRVAGGKVIWICQLYRPDIHITQQVMRDLERAARETELPHFQGSPEGTV</sequence>
<evidence type="ECO:0000313" key="1">
    <source>
        <dbReference type="EMBL" id="MBP1873512.1"/>
    </source>
</evidence>
<accession>A0ACC5SXD7</accession>
<proteinExistence type="predicted"/>
<organism evidence="1 2">
    <name type="scientific">Ensifer adhaerens</name>
    <name type="common">Sinorhizobium morelense</name>
    <dbReference type="NCBI Taxonomy" id="106592"/>
    <lineage>
        <taxon>Bacteria</taxon>
        <taxon>Pseudomonadati</taxon>
        <taxon>Pseudomonadota</taxon>
        <taxon>Alphaproteobacteria</taxon>
        <taxon>Hyphomicrobiales</taxon>
        <taxon>Rhizobiaceae</taxon>
        <taxon>Sinorhizobium/Ensifer group</taxon>
        <taxon>Ensifer</taxon>
    </lineage>
</organism>
<dbReference type="EMBL" id="JAGGJR010000004">
    <property type="protein sequence ID" value="MBP1873512.1"/>
    <property type="molecule type" value="Genomic_DNA"/>
</dbReference>
<comment type="caution">
    <text evidence="1">The sequence shown here is derived from an EMBL/GenBank/DDBJ whole genome shotgun (WGS) entry which is preliminary data.</text>
</comment>
<reference evidence="1" key="1">
    <citation type="submission" date="2021-03" db="EMBL/GenBank/DDBJ databases">
        <title>Genomic Encyclopedia of Type Strains, Phase IV (KMG-IV): sequencing the most valuable type-strain genomes for metagenomic binning, comparative biology and taxonomic classification.</title>
        <authorList>
            <person name="Goeker M."/>
        </authorList>
    </citation>
    <scope>NUCLEOTIDE SEQUENCE</scope>
    <source>
        <strain evidence="1">DSM 18131</strain>
    </source>
</reference>
<gene>
    <name evidence="1" type="ORF">J2Z19_003227</name>
</gene>
<keyword evidence="2" id="KW-1185">Reference proteome</keyword>
<dbReference type="Proteomes" id="UP000823773">
    <property type="component" value="Unassembled WGS sequence"/>
</dbReference>
<name>A0ACC5SXD7_ENSAD</name>
<evidence type="ECO:0000313" key="2">
    <source>
        <dbReference type="Proteomes" id="UP000823773"/>
    </source>
</evidence>
<protein>
    <submittedName>
        <fullName evidence="1">Uncharacterized protein YfdQ (DUF2303 family)</fullName>
    </submittedName>
</protein>